<keyword evidence="5 7" id="KW-1133">Transmembrane helix</keyword>
<evidence type="ECO:0000256" key="2">
    <source>
        <dbReference type="ARBA" id="ARBA00022448"/>
    </source>
</evidence>
<evidence type="ECO:0000313" key="9">
    <source>
        <dbReference type="EMBL" id="SVA18557.1"/>
    </source>
</evidence>
<keyword evidence="3" id="KW-1003">Cell membrane</keyword>
<gene>
    <name evidence="9" type="ORF">METZ01_LOCUS71411</name>
</gene>
<dbReference type="PROSITE" id="PS50928">
    <property type="entry name" value="ABC_TM1"/>
    <property type="match status" value="1"/>
</dbReference>
<comment type="subcellular location">
    <subcellularLocation>
        <location evidence="1">Cell membrane</location>
        <topology evidence="1">Multi-pass membrane protein</topology>
    </subcellularLocation>
</comment>
<dbReference type="Gene3D" id="1.10.3720.10">
    <property type="entry name" value="MetI-like"/>
    <property type="match status" value="1"/>
</dbReference>
<keyword evidence="4 7" id="KW-0812">Transmembrane</keyword>
<evidence type="ECO:0000256" key="5">
    <source>
        <dbReference type="ARBA" id="ARBA00022989"/>
    </source>
</evidence>
<evidence type="ECO:0000256" key="4">
    <source>
        <dbReference type="ARBA" id="ARBA00022692"/>
    </source>
</evidence>
<feature type="transmembrane region" description="Helical" evidence="7">
    <location>
        <begin position="134"/>
        <end position="156"/>
    </location>
</feature>
<evidence type="ECO:0000256" key="3">
    <source>
        <dbReference type="ARBA" id="ARBA00022475"/>
    </source>
</evidence>
<dbReference type="InterPro" id="IPR000515">
    <property type="entry name" value="MetI-like"/>
</dbReference>
<keyword evidence="6 7" id="KW-0472">Membrane</keyword>
<dbReference type="SUPFAM" id="SSF161098">
    <property type="entry name" value="MetI-like"/>
    <property type="match status" value="1"/>
</dbReference>
<proteinExistence type="predicted"/>
<dbReference type="InterPro" id="IPR045621">
    <property type="entry name" value="BPD_transp_1_N"/>
</dbReference>
<dbReference type="AlphaFoldDB" id="A0A381TUD9"/>
<keyword evidence="2" id="KW-0813">Transport</keyword>
<feature type="transmembrane region" description="Helical" evidence="7">
    <location>
        <begin position="176"/>
        <end position="195"/>
    </location>
</feature>
<feature type="transmembrane region" description="Helical" evidence="7">
    <location>
        <begin position="100"/>
        <end position="122"/>
    </location>
</feature>
<dbReference type="InterPro" id="IPR035906">
    <property type="entry name" value="MetI-like_sf"/>
</dbReference>
<dbReference type="GO" id="GO:0055085">
    <property type="term" value="P:transmembrane transport"/>
    <property type="evidence" value="ECO:0007669"/>
    <property type="project" value="InterPro"/>
</dbReference>
<reference evidence="9" key="1">
    <citation type="submission" date="2018-05" db="EMBL/GenBank/DDBJ databases">
        <authorList>
            <person name="Lanie J.A."/>
            <person name="Ng W.-L."/>
            <person name="Kazmierczak K.M."/>
            <person name="Andrzejewski T.M."/>
            <person name="Davidsen T.M."/>
            <person name="Wayne K.J."/>
            <person name="Tettelin H."/>
            <person name="Glass J.I."/>
            <person name="Rusch D."/>
            <person name="Podicherti R."/>
            <person name="Tsui H.-C.T."/>
            <person name="Winkler M.E."/>
        </authorList>
    </citation>
    <scope>NUCLEOTIDE SEQUENCE</scope>
</reference>
<dbReference type="CDD" id="cd06261">
    <property type="entry name" value="TM_PBP2"/>
    <property type="match status" value="1"/>
</dbReference>
<name>A0A381TUD9_9ZZZZ</name>
<sequence length="309" mass="34070">MWKYVFRRILWLPFLLTGVSAITFVLGTYGPGDPVQVMMGAKYDEVAALRIRATLGLDRPVIVQYADYMWGAVHGDFGESLRFRGRSVSSLLISKMWVSFQVNLAAMVVSLSIGLPLGFWIAHRQGSWLDPAAVSLSLMLMSIPIMVSIPLVLWTFCLKLQWVPCSGWGGLFDARIIVPAITMGIPGIAGLARLMRASTLDVMGQDYIRTATSKGIHPGTIDYRHILRNALIPIVTILSFSLAGMLTTGFITERLLGIPGVGDFAIQSIFNRDYPVIMAFTLILSLAFVLANLLADLAYTMIDPRIRLT</sequence>
<feature type="transmembrane region" description="Helical" evidence="7">
    <location>
        <begin position="230"/>
        <end position="251"/>
    </location>
</feature>
<organism evidence="9">
    <name type="scientific">marine metagenome</name>
    <dbReference type="NCBI Taxonomy" id="408172"/>
    <lineage>
        <taxon>unclassified sequences</taxon>
        <taxon>metagenomes</taxon>
        <taxon>ecological metagenomes</taxon>
    </lineage>
</organism>
<evidence type="ECO:0000256" key="1">
    <source>
        <dbReference type="ARBA" id="ARBA00004651"/>
    </source>
</evidence>
<evidence type="ECO:0000256" key="7">
    <source>
        <dbReference type="SAM" id="Phobius"/>
    </source>
</evidence>
<dbReference type="Pfam" id="PF00528">
    <property type="entry name" value="BPD_transp_1"/>
    <property type="match status" value="1"/>
</dbReference>
<dbReference type="Pfam" id="PF19300">
    <property type="entry name" value="BPD_transp_1_N"/>
    <property type="match status" value="1"/>
</dbReference>
<dbReference type="EMBL" id="UINC01005028">
    <property type="protein sequence ID" value="SVA18557.1"/>
    <property type="molecule type" value="Genomic_DNA"/>
</dbReference>
<dbReference type="PANTHER" id="PTHR43163">
    <property type="entry name" value="DIPEPTIDE TRANSPORT SYSTEM PERMEASE PROTEIN DPPB-RELATED"/>
    <property type="match status" value="1"/>
</dbReference>
<evidence type="ECO:0000259" key="8">
    <source>
        <dbReference type="PROSITE" id="PS50928"/>
    </source>
</evidence>
<evidence type="ECO:0000256" key="6">
    <source>
        <dbReference type="ARBA" id="ARBA00023136"/>
    </source>
</evidence>
<dbReference type="PANTHER" id="PTHR43163:SF6">
    <property type="entry name" value="DIPEPTIDE TRANSPORT SYSTEM PERMEASE PROTEIN DPPB-RELATED"/>
    <property type="match status" value="1"/>
</dbReference>
<feature type="domain" description="ABC transmembrane type-1" evidence="8">
    <location>
        <begin position="96"/>
        <end position="295"/>
    </location>
</feature>
<dbReference type="GO" id="GO:0005886">
    <property type="term" value="C:plasma membrane"/>
    <property type="evidence" value="ECO:0007669"/>
    <property type="project" value="UniProtKB-SubCell"/>
</dbReference>
<accession>A0A381TUD9</accession>
<feature type="transmembrane region" description="Helical" evidence="7">
    <location>
        <begin position="276"/>
        <end position="299"/>
    </location>
</feature>
<protein>
    <recommendedName>
        <fullName evidence="8">ABC transmembrane type-1 domain-containing protein</fullName>
    </recommendedName>
</protein>